<dbReference type="AlphaFoldDB" id="A0A978VRS6"/>
<gene>
    <name evidence="1" type="ORF">FEM48_Zijuj03G0179400</name>
</gene>
<name>A0A978VRS6_ZIZJJ</name>
<proteinExistence type="predicted"/>
<accession>A0A978VRS6</accession>
<evidence type="ECO:0000313" key="1">
    <source>
        <dbReference type="EMBL" id="KAH7538251.1"/>
    </source>
</evidence>
<sequence>MSFEDRRRAHVNRYFGPDEVNKFTWRRAYRLEQLKEYDDVKSEMEYRMEFLQCQVQLHRLPPEEVERRIQEIQFDDDLEQLKAIPSLESFYQLA</sequence>
<organism evidence="1 2">
    <name type="scientific">Ziziphus jujuba var. spinosa</name>
    <dbReference type="NCBI Taxonomy" id="714518"/>
    <lineage>
        <taxon>Eukaryota</taxon>
        <taxon>Viridiplantae</taxon>
        <taxon>Streptophyta</taxon>
        <taxon>Embryophyta</taxon>
        <taxon>Tracheophyta</taxon>
        <taxon>Spermatophyta</taxon>
        <taxon>Magnoliopsida</taxon>
        <taxon>eudicotyledons</taxon>
        <taxon>Gunneridae</taxon>
        <taxon>Pentapetalae</taxon>
        <taxon>rosids</taxon>
        <taxon>fabids</taxon>
        <taxon>Rosales</taxon>
        <taxon>Rhamnaceae</taxon>
        <taxon>Paliureae</taxon>
        <taxon>Ziziphus</taxon>
    </lineage>
</organism>
<dbReference type="Proteomes" id="UP000813462">
    <property type="component" value="Unassembled WGS sequence"/>
</dbReference>
<evidence type="ECO:0000313" key="2">
    <source>
        <dbReference type="Proteomes" id="UP000813462"/>
    </source>
</evidence>
<comment type="caution">
    <text evidence="1">The sequence shown here is derived from an EMBL/GenBank/DDBJ whole genome shotgun (WGS) entry which is preliminary data.</text>
</comment>
<protein>
    <submittedName>
        <fullName evidence="1">Uncharacterized protein</fullName>
    </submittedName>
</protein>
<dbReference type="EMBL" id="JAEACU010000003">
    <property type="protein sequence ID" value="KAH7538251.1"/>
    <property type="molecule type" value="Genomic_DNA"/>
</dbReference>
<reference evidence="1" key="1">
    <citation type="journal article" date="2021" name="Front. Plant Sci.">
        <title>Chromosome-Scale Genome Assembly for Chinese Sour Jujube and Insights Into Its Genome Evolution and Domestication Signature.</title>
        <authorList>
            <person name="Shen L.-Y."/>
            <person name="Luo H."/>
            <person name="Wang X.-L."/>
            <person name="Wang X.-M."/>
            <person name="Qiu X.-J."/>
            <person name="Liu H."/>
            <person name="Zhou S.-S."/>
            <person name="Jia K.-H."/>
            <person name="Nie S."/>
            <person name="Bao Y.-T."/>
            <person name="Zhang R.-G."/>
            <person name="Yun Q.-Z."/>
            <person name="Chai Y.-H."/>
            <person name="Lu J.-Y."/>
            <person name="Li Y."/>
            <person name="Zhao S.-W."/>
            <person name="Mao J.-F."/>
            <person name="Jia S.-G."/>
            <person name="Mao Y.-M."/>
        </authorList>
    </citation>
    <scope>NUCLEOTIDE SEQUENCE</scope>
    <source>
        <strain evidence="1">AT0</strain>
        <tissue evidence="1">Leaf</tissue>
    </source>
</reference>